<keyword evidence="7" id="KW-0851">Voltage-gated channel</keyword>
<keyword evidence="17" id="KW-0732">Signal</keyword>
<evidence type="ECO:0000256" key="1">
    <source>
        <dbReference type="ARBA" id="ARBA00004651"/>
    </source>
</evidence>
<evidence type="ECO:0000256" key="3">
    <source>
        <dbReference type="ARBA" id="ARBA00022461"/>
    </source>
</evidence>
<evidence type="ECO:0000256" key="2">
    <source>
        <dbReference type="ARBA" id="ARBA00022448"/>
    </source>
</evidence>
<dbReference type="PANTHER" id="PTHR10037:SF288">
    <property type="entry name" value="SODIUM CHANNEL PROTEIN PARA"/>
    <property type="match status" value="1"/>
</dbReference>
<keyword evidence="13" id="KW-0325">Glycoprotein</keyword>
<evidence type="ECO:0000256" key="8">
    <source>
        <dbReference type="ARBA" id="ARBA00022989"/>
    </source>
</evidence>
<evidence type="ECO:0000256" key="5">
    <source>
        <dbReference type="ARBA" id="ARBA00022692"/>
    </source>
</evidence>
<dbReference type="Gene3D" id="1.10.238.10">
    <property type="entry name" value="EF-hand"/>
    <property type="match status" value="1"/>
</dbReference>
<keyword evidence="12" id="KW-1015">Disulfide bond</keyword>
<keyword evidence="8 16" id="KW-1133">Transmembrane helix</keyword>
<evidence type="ECO:0000256" key="14">
    <source>
        <dbReference type="ARBA" id="ARBA00023201"/>
    </source>
</evidence>
<evidence type="ECO:0000256" key="16">
    <source>
        <dbReference type="SAM" id="Phobius"/>
    </source>
</evidence>
<evidence type="ECO:0000313" key="20">
    <source>
        <dbReference type="Proteomes" id="UP000267029"/>
    </source>
</evidence>
<feature type="domain" description="Ion transport" evidence="18">
    <location>
        <begin position="736"/>
        <end position="982"/>
    </location>
</feature>
<feature type="domain" description="Ion transport" evidence="18">
    <location>
        <begin position="128"/>
        <end position="360"/>
    </location>
</feature>
<protein>
    <recommendedName>
        <fullName evidence="18">Ion transport domain-containing protein</fullName>
    </recommendedName>
</protein>
<dbReference type="AlphaFoldDB" id="A0A158QUS0"/>
<dbReference type="Pfam" id="PF00520">
    <property type="entry name" value="Ion_trans"/>
    <property type="match status" value="3"/>
</dbReference>
<keyword evidence="10" id="KW-0406">Ion transport</keyword>
<keyword evidence="11 16" id="KW-0472">Membrane</keyword>
<evidence type="ECO:0000256" key="13">
    <source>
        <dbReference type="ARBA" id="ARBA00023180"/>
    </source>
</evidence>
<feature type="transmembrane region" description="Helical" evidence="16">
    <location>
        <begin position="253"/>
        <end position="273"/>
    </location>
</feature>
<sequence>MVIFLGSFYLLNIILAIVSMSYEQVCKQDLEAEDELAAAISQCAAKAEDADDCRLVDDKNREALTPDVYACSYLTLAKRHSIASTYRSLPVRICRYLSTQLETTLCRWTCCPCCYVFRRYVGYFILDPFIELFVTICIVLNTLFMALDQPEKGDTLATVLRIANYFFTTTFTVEGVLKLVALGPKKYFADSWNIFDFVVVLFSLIEIPLDNVRGLSILRAFRLLRVFKLAKSWQTMKLLFSIVARTLNALGNLTAVLMISIFVFAVLGMSLFGESYQQFTNKTRFPERGGKVPRWNFCDFTHSFMIVFRVLCGEWIESMWDCLEVNGWSCTVFFLMTMVLGNLVVLSLFLALLLSSFSAESFQKSEEDSGDHSKLQEALDRIYRFTIWMKLHVQKLLSCLAQRFCRRSSSPDPHSQENEQTVSASGSQRIEFLEDVESEEMNCVVKLLQAESVDMAYWEHPEDCCAPWIWRRISPLFRGILDSKVGRGWRRLRQGCYCIVENRYFEGFIFLMIIISSATLALEDKHLPSRPRLKLALDYMDKIFTFIFLTEIILKWLSYGLRKFFSDAWCWLDFSIVTIAVASMIMSYGKEDGKSSMNSFKAMRTLRALRPLRALSRWEGMRATFKGWIEIMSDAVDITEYDQQPVYNNATGYYLFFVLFIIVGSFFTLNLFIGVIIQNFNMQKKKAGGSLELFMTEDQKKYYQAMKKMVRRTPQKPIPKPKFLVSRWIFKIISNRKFDLFILGMIGLNTLIMCFEHHRQPESMKEAMEIVNKVFIIIFTCEFALKLIGQRWYYFKDPWNVFDCCIVIFSLICWGLEDLITTLPVPPTTVRIVRLFRVGRVLRLVKSARGIRTLLFALIVSLPALFNVALLLFLTAFVYSIVGMSFFGKVAYHAGIDAEFNFETFPRAFIILLQISTSAGWSTVFEGLSNTDPAYCSQEEGTCGNFLWATLFLVSYLIISFMVIINMYIAVILENFSQATEDDEFDAFYEVWELYDVHARGFIELKHLEEFVERIGPPLGIPRPNRIRLACLAIPICSQDRIFCMDLLDALTRNFLGRLTTENPQQLVEQIEVGRSALQDRALDKSNFVAKAAKEPVVPVSNTYARQQEHFAAFKILYFWRKHRKSGRVDAVASNTLETVKSAL</sequence>
<dbReference type="Proteomes" id="UP000267029">
    <property type="component" value="Unassembled WGS sequence"/>
</dbReference>
<evidence type="ECO:0000256" key="12">
    <source>
        <dbReference type="ARBA" id="ARBA00023157"/>
    </source>
</evidence>
<dbReference type="InterPro" id="IPR027359">
    <property type="entry name" value="Volt_channel_dom_sf"/>
</dbReference>
<dbReference type="Gene3D" id="1.10.287.70">
    <property type="match status" value="2"/>
</dbReference>
<dbReference type="PANTHER" id="PTHR10037">
    <property type="entry name" value="VOLTAGE-GATED CATION CHANNEL CALCIUM AND SODIUM"/>
    <property type="match status" value="1"/>
</dbReference>
<dbReference type="SUPFAM" id="SSF81324">
    <property type="entry name" value="Voltage-gated potassium channels"/>
    <property type="match status" value="3"/>
</dbReference>
<dbReference type="CDD" id="cd13433">
    <property type="entry name" value="Na_channel_gate"/>
    <property type="match status" value="1"/>
</dbReference>
<feature type="transmembrane region" description="Helical" evidence="16">
    <location>
        <begin position="770"/>
        <end position="788"/>
    </location>
</feature>
<keyword evidence="14" id="KW-0739">Sodium transport</keyword>
<evidence type="ECO:0000256" key="15">
    <source>
        <dbReference type="ARBA" id="ARBA00023303"/>
    </source>
</evidence>
<keyword evidence="6" id="KW-0677">Repeat</keyword>
<feature type="transmembrane region" description="Helical" evidence="16">
    <location>
        <begin position="854"/>
        <end position="887"/>
    </location>
</feature>
<evidence type="ECO:0000256" key="10">
    <source>
        <dbReference type="ARBA" id="ARBA00023065"/>
    </source>
</evidence>
<dbReference type="InterPro" id="IPR005821">
    <property type="entry name" value="Ion_trans_dom"/>
</dbReference>
<keyword evidence="15" id="KW-0407">Ion channel</keyword>
<evidence type="ECO:0000259" key="18">
    <source>
        <dbReference type="Pfam" id="PF00520"/>
    </source>
</evidence>
<feature type="transmembrane region" description="Helical" evidence="16">
    <location>
        <begin position="331"/>
        <end position="354"/>
    </location>
</feature>
<feature type="transmembrane region" description="Helical" evidence="16">
    <location>
        <begin position="542"/>
        <end position="561"/>
    </location>
</feature>
<feature type="domain" description="Ion transport" evidence="18">
    <location>
        <begin position="502"/>
        <end position="635"/>
    </location>
</feature>
<dbReference type="FunFam" id="1.20.120.350:FF:000059">
    <property type="entry name" value="Sodium channel protein"/>
    <property type="match status" value="1"/>
</dbReference>
<dbReference type="OrthoDB" id="2984333at2759"/>
<evidence type="ECO:0000256" key="11">
    <source>
        <dbReference type="ARBA" id="ARBA00023136"/>
    </source>
</evidence>
<feature type="transmembrane region" description="Helical" evidence="16">
    <location>
        <begin position="653"/>
        <end position="677"/>
    </location>
</feature>
<organism evidence="19 20">
    <name type="scientific">Mesocestoides corti</name>
    <name type="common">Flatworm</name>
    <dbReference type="NCBI Taxonomy" id="53468"/>
    <lineage>
        <taxon>Eukaryota</taxon>
        <taxon>Metazoa</taxon>
        <taxon>Spiralia</taxon>
        <taxon>Lophotrochozoa</taxon>
        <taxon>Platyhelminthes</taxon>
        <taxon>Cestoda</taxon>
        <taxon>Eucestoda</taxon>
        <taxon>Cyclophyllidea</taxon>
        <taxon>Mesocestoididae</taxon>
        <taxon>Mesocestoides</taxon>
    </lineage>
</organism>
<dbReference type="FunFam" id="1.20.120.350:FF:000019">
    <property type="entry name" value="Sodium channel protein"/>
    <property type="match status" value="1"/>
</dbReference>
<comment type="subcellular location">
    <subcellularLocation>
        <location evidence="1">Cell membrane</location>
        <topology evidence="1">Multi-pass membrane protein</topology>
    </subcellularLocation>
</comment>
<dbReference type="FunFam" id="1.10.287.70:FF:000156">
    <property type="entry name" value="Voltage-gated sodium channel Nav2.1"/>
    <property type="match status" value="1"/>
</dbReference>
<evidence type="ECO:0000256" key="7">
    <source>
        <dbReference type="ARBA" id="ARBA00022882"/>
    </source>
</evidence>
<dbReference type="GO" id="GO:0005248">
    <property type="term" value="F:voltage-gated sodium channel activity"/>
    <property type="evidence" value="ECO:0007669"/>
    <property type="project" value="TreeGrafter"/>
</dbReference>
<keyword evidence="2" id="KW-0813">Transport</keyword>
<reference evidence="19 20" key="1">
    <citation type="submission" date="2018-10" db="EMBL/GenBank/DDBJ databases">
        <authorList>
            <consortium name="Pathogen Informatics"/>
        </authorList>
    </citation>
    <scope>NUCLEOTIDE SEQUENCE [LARGE SCALE GENOMIC DNA]</scope>
</reference>
<keyword evidence="4" id="KW-1003">Cell membrane</keyword>
<keyword evidence="5 16" id="KW-0812">Transmembrane</keyword>
<feature type="transmembrane region" description="Helical" evidence="16">
    <location>
        <begin position="159"/>
        <end position="180"/>
    </location>
</feature>
<evidence type="ECO:0000256" key="9">
    <source>
        <dbReference type="ARBA" id="ARBA00023053"/>
    </source>
</evidence>
<dbReference type="FunFam" id="1.20.120.350:FF:000003">
    <property type="entry name" value="Voltage-dependent sodium channel"/>
    <property type="match status" value="1"/>
</dbReference>
<dbReference type="EMBL" id="UXSR01005281">
    <property type="protein sequence ID" value="VDD80647.1"/>
    <property type="molecule type" value="Genomic_DNA"/>
</dbReference>
<feature type="transmembrane region" description="Helical" evidence="16">
    <location>
        <begin position="120"/>
        <end position="147"/>
    </location>
</feature>
<accession>A0A158QUS0</accession>
<dbReference type="FunFam" id="1.10.287.70:FF:000001">
    <property type="entry name" value="Sodium channel protein"/>
    <property type="match status" value="1"/>
</dbReference>
<dbReference type="GO" id="GO:0019228">
    <property type="term" value="P:neuronal action potential"/>
    <property type="evidence" value="ECO:0007669"/>
    <property type="project" value="TreeGrafter"/>
</dbReference>
<keyword evidence="3" id="KW-0894">Sodium channel</keyword>
<dbReference type="InterPro" id="IPR043203">
    <property type="entry name" value="VGCC_Ca_Na"/>
</dbReference>
<dbReference type="GO" id="GO:0001518">
    <property type="term" value="C:voltage-gated sodium channel complex"/>
    <property type="evidence" value="ECO:0007669"/>
    <property type="project" value="TreeGrafter"/>
</dbReference>
<feature type="signal peptide" evidence="17">
    <location>
        <begin position="1"/>
        <end position="16"/>
    </location>
</feature>
<feature type="transmembrane region" description="Helical" evidence="16">
    <location>
        <begin position="504"/>
        <end position="522"/>
    </location>
</feature>
<evidence type="ECO:0000313" key="19">
    <source>
        <dbReference type="EMBL" id="VDD80647.1"/>
    </source>
</evidence>
<dbReference type="Gene3D" id="1.20.120.350">
    <property type="entry name" value="Voltage-gated potassium channels. Chain C"/>
    <property type="match status" value="3"/>
</dbReference>
<feature type="chain" id="PRO_5030022156" description="Ion transport domain-containing protein" evidence="17">
    <location>
        <begin position="17"/>
        <end position="1144"/>
    </location>
</feature>
<name>A0A158QUS0_MESCO</name>
<evidence type="ECO:0000256" key="17">
    <source>
        <dbReference type="SAM" id="SignalP"/>
    </source>
</evidence>
<evidence type="ECO:0000256" key="6">
    <source>
        <dbReference type="ARBA" id="ARBA00022737"/>
    </source>
</evidence>
<gene>
    <name evidence="19" type="ORF">MCOS_LOCUS6650</name>
</gene>
<keyword evidence="9" id="KW-0915">Sodium</keyword>
<keyword evidence="20" id="KW-1185">Reference proteome</keyword>
<proteinExistence type="predicted"/>
<dbReference type="STRING" id="53468.A0A158QUS0"/>
<evidence type="ECO:0000256" key="4">
    <source>
        <dbReference type="ARBA" id="ARBA00022475"/>
    </source>
</evidence>
<feature type="transmembrane region" description="Helical" evidence="16">
    <location>
        <begin position="945"/>
        <end position="969"/>
    </location>
</feature>
<dbReference type="GO" id="GO:0086010">
    <property type="term" value="P:membrane depolarization during action potential"/>
    <property type="evidence" value="ECO:0007669"/>
    <property type="project" value="TreeGrafter"/>
</dbReference>
<feature type="transmembrane region" description="Helical" evidence="16">
    <location>
        <begin position="740"/>
        <end position="758"/>
    </location>
</feature>
<dbReference type="FunFam" id="1.10.287.70:FF:000046">
    <property type="entry name" value="Sodium channel protein"/>
    <property type="match status" value="1"/>
</dbReference>
<feature type="transmembrane region" description="Helical" evidence="16">
    <location>
        <begin position="568"/>
        <end position="589"/>
    </location>
</feature>
<dbReference type="InterPro" id="IPR044564">
    <property type="entry name" value="Na_chnl_inactivation_gate"/>
</dbReference>